<evidence type="ECO:0000313" key="1">
    <source>
        <dbReference type="EMBL" id="KFD63822.1"/>
    </source>
</evidence>
<dbReference type="AlphaFoldDB" id="A0A085N2X6"/>
<name>A0A085N2X6_9BILA</name>
<organism evidence="1">
    <name type="scientific">Trichuris suis</name>
    <name type="common">pig whipworm</name>
    <dbReference type="NCBI Taxonomy" id="68888"/>
    <lineage>
        <taxon>Eukaryota</taxon>
        <taxon>Metazoa</taxon>
        <taxon>Ecdysozoa</taxon>
        <taxon>Nematoda</taxon>
        <taxon>Enoplea</taxon>
        <taxon>Dorylaimia</taxon>
        <taxon>Trichinellida</taxon>
        <taxon>Trichuridae</taxon>
        <taxon>Trichuris</taxon>
    </lineage>
</organism>
<protein>
    <submittedName>
        <fullName evidence="1">Uncharacterized protein</fullName>
    </submittedName>
</protein>
<proteinExistence type="predicted"/>
<sequence>MVMSAELCCSSSGCLKSAASTSSLVVFSLGRKRVRKWPMISAELQVLLAFQVMTELFHRAVKNEQFLVTGTPLELSSGQFSEMEGNRIAGGAVNHPLYYAFLNGHGVMRPEM</sequence>
<gene>
    <name evidence="1" type="ORF">M514_06520</name>
</gene>
<dbReference type="Proteomes" id="UP000030758">
    <property type="component" value="Unassembled WGS sequence"/>
</dbReference>
<reference evidence="1" key="1">
    <citation type="journal article" date="2014" name="Nat. Genet.">
        <title>Genome and transcriptome of the porcine whipworm Trichuris suis.</title>
        <authorList>
            <person name="Jex A.R."/>
            <person name="Nejsum P."/>
            <person name="Schwarz E.M."/>
            <person name="Hu L."/>
            <person name="Young N.D."/>
            <person name="Hall R.S."/>
            <person name="Korhonen P.K."/>
            <person name="Liao S."/>
            <person name="Thamsborg S."/>
            <person name="Xia J."/>
            <person name="Xu P."/>
            <person name="Wang S."/>
            <person name="Scheerlinck J.P."/>
            <person name="Hofmann A."/>
            <person name="Sternberg P.W."/>
            <person name="Wang J."/>
            <person name="Gasser R.B."/>
        </authorList>
    </citation>
    <scope>NUCLEOTIDE SEQUENCE [LARGE SCALE GENOMIC DNA]</scope>
    <source>
        <strain evidence="1">DCEP-RM93F</strain>
    </source>
</reference>
<dbReference type="EMBL" id="KL367565">
    <property type="protein sequence ID" value="KFD63822.1"/>
    <property type="molecule type" value="Genomic_DNA"/>
</dbReference>
<accession>A0A085N2X6</accession>